<dbReference type="SUPFAM" id="SSF56059">
    <property type="entry name" value="Glutathione synthetase ATP-binding domain-like"/>
    <property type="match status" value="1"/>
</dbReference>
<keyword evidence="1" id="KW-0547">Nucleotide-binding</keyword>
<evidence type="ECO:0000256" key="1">
    <source>
        <dbReference type="PROSITE-ProRule" id="PRU00409"/>
    </source>
</evidence>
<dbReference type="RefSeq" id="WP_011508796.1">
    <property type="nucleotide sequence ID" value="NC_007964.1"/>
</dbReference>
<name>Q1QRQ7_NITHX</name>
<dbReference type="GO" id="GO:0005524">
    <property type="term" value="F:ATP binding"/>
    <property type="evidence" value="ECO:0007669"/>
    <property type="project" value="UniProtKB-UniRule"/>
</dbReference>
<dbReference type="HOGENOM" id="CLU_034084_2_0_5"/>
<keyword evidence="4" id="KW-1185">Reference proteome</keyword>
<dbReference type="GO" id="GO:0046872">
    <property type="term" value="F:metal ion binding"/>
    <property type="evidence" value="ECO:0007669"/>
    <property type="project" value="InterPro"/>
</dbReference>
<gene>
    <name evidence="3" type="ordered locus">Nham_0189</name>
</gene>
<dbReference type="OrthoDB" id="7625478at2"/>
<proteinExistence type="predicted"/>
<dbReference type="EMBL" id="CP000319">
    <property type="protein sequence ID" value="ABE61090.1"/>
    <property type="molecule type" value="Genomic_DNA"/>
</dbReference>
<sequence>MGGSGVVILGGAHGTLALARSLGTLKIPVVCISNDRMLPSWSRYVEGPISWPGHCDGEAVSFLARMAKERKWDGYLLVPAGDGEVRFVSENRAALSATFKIMLPGWDSLRWLCDKPFLYRRADELNVKIPRTHRLVSVEQAETLAVTFPVVLKPNMGGGNGPFFKAKVVRADDQAELARAYRDAAGQIGAANVVVQELIPGGGESQFSYAALWHDGQPVTEFTARRTRQYPVDFGYTSTFVEVVDEPRAIEAARTMLASVGFGGLVEVEFKRDHRDGSLKLLDVNPRPWSWFGLCAAAGVDLGAMMWQVANGRPAKPAVAQIGVSWMYLVRDFVVAMTLLVRGRIGVGDYLRSFGRVRAWAAFALNDPLPGVIDLPLTAWRVLTRRVLKIG</sequence>
<dbReference type="Gene3D" id="3.30.1490.20">
    <property type="entry name" value="ATP-grasp fold, A domain"/>
    <property type="match status" value="1"/>
</dbReference>
<dbReference type="InterPro" id="IPR013815">
    <property type="entry name" value="ATP_grasp_subdomain_1"/>
</dbReference>
<dbReference type="Proteomes" id="UP000001953">
    <property type="component" value="Chromosome"/>
</dbReference>
<evidence type="ECO:0000313" key="3">
    <source>
        <dbReference type="EMBL" id="ABE61090.1"/>
    </source>
</evidence>
<accession>Q1QRQ7</accession>
<dbReference type="PROSITE" id="PS50975">
    <property type="entry name" value="ATP_GRASP"/>
    <property type="match status" value="1"/>
</dbReference>
<dbReference type="Pfam" id="PF15632">
    <property type="entry name" value="ATPgrasp_Ter"/>
    <property type="match status" value="1"/>
</dbReference>
<dbReference type="KEGG" id="nha:Nham_0189"/>
<protein>
    <recommendedName>
        <fullName evidence="2">ATP-grasp domain-containing protein</fullName>
    </recommendedName>
</protein>
<dbReference type="eggNOG" id="COG3919">
    <property type="taxonomic scope" value="Bacteria"/>
</dbReference>
<dbReference type="InterPro" id="IPR011761">
    <property type="entry name" value="ATP-grasp"/>
</dbReference>
<evidence type="ECO:0000259" key="2">
    <source>
        <dbReference type="PROSITE" id="PS50975"/>
    </source>
</evidence>
<dbReference type="Gene3D" id="3.30.470.20">
    <property type="entry name" value="ATP-grasp fold, B domain"/>
    <property type="match status" value="1"/>
</dbReference>
<dbReference type="AlphaFoldDB" id="Q1QRQ7"/>
<reference evidence="3 4" key="1">
    <citation type="submission" date="2006-03" db="EMBL/GenBank/DDBJ databases">
        <title>Complete sequence of chromosome of Nitrobacter hamburgensis X14.</title>
        <authorList>
            <consortium name="US DOE Joint Genome Institute"/>
            <person name="Copeland A."/>
            <person name="Lucas S."/>
            <person name="Lapidus A."/>
            <person name="Barry K."/>
            <person name="Detter J.C."/>
            <person name="Glavina del Rio T."/>
            <person name="Hammon N."/>
            <person name="Israni S."/>
            <person name="Dalin E."/>
            <person name="Tice H."/>
            <person name="Pitluck S."/>
            <person name="Chain P."/>
            <person name="Malfatti S."/>
            <person name="Shin M."/>
            <person name="Vergez L."/>
            <person name="Schmutz J."/>
            <person name="Larimer F."/>
            <person name="Land M."/>
            <person name="Hauser L."/>
            <person name="Kyrpides N."/>
            <person name="Ivanova N."/>
            <person name="Ward B."/>
            <person name="Arp D."/>
            <person name="Klotz M."/>
            <person name="Stein L."/>
            <person name="O'Mullan G."/>
            <person name="Starkenburg S."/>
            <person name="Sayavedra L."/>
            <person name="Poret-Peterson A.T."/>
            <person name="Gentry M.E."/>
            <person name="Bruce D."/>
            <person name="Richardson P."/>
        </authorList>
    </citation>
    <scope>NUCLEOTIDE SEQUENCE [LARGE SCALE GENOMIC DNA]</scope>
    <source>
        <strain evidence="4">DSM 10229 / NCIMB 13809 / X14</strain>
    </source>
</reference>
<keyword evidence="1" id="KW-0067">ATP-binding</keyword>
<organism evidence="3 4">
    <name type="scientific">Nitrobacter hamburgensis (strain DSM 10229 / NCIMB 13809 / X14)</name>
    <dbReference type="NCBI Taxonomy" id="323097"/>
    <lineage>
        <taxon>Bacteria</taxon>
        <taxon>Pseudomonadati</taxon>
        <taxon>Pseudomonadota</taxon>
        <taxon>Alphaproteobacteria</taxon>
        <taxon>Hyphomicrobiales</taxon>
        <taxon>Nitrobacteraceae</taxon>
        <taxon>Nitrobacter</taxon>
    </lineage>
</organism>
<feature type="domain" description="ATP-grasp" evidence="2">
    <location>
        <begin position="119"/>
        <end position="311"/>
    </location>
</feature>
<evidence type="ECO:0000313" key="4">
    <source>
        <dbReference type="Proteomes" id="UP000001953"/>
    </source>
</evidence>